<dbReference type="EMBL" id="JACHXI010000013">
    <property type="protein sequence ID" value="MBB3104212.1"/>
    <property type="molecule type" value="Genomic_DNA"/>
</dbReference>
<evidence type="ECO:0000313" key="2">
    <source>
        <dbReference type="Proteomes" id="UP000549250"/>
    </source>
</evidence>
<dbReference type="Proteomes" id="UP000549250">
    <property type="component" value="Unassembled WGS sequence"/>
</dbReference>
<reference evidence="1 2" key="1">
    <citation type="submission" date="2020-08" db="EMBL/GenBank/DDBJ databases">
        <title>Genomic Encyclopedia of Type Strains, Phase III (KMG-III): the genomes of soil and plant-associated and newly described type strains.</title>
        <authorList>
            <person name="Whitman W."/>
        </authorList>
    </citation>
    <scope>NUCLEOTIDE SEQUENCE [LARGE SCALE GENOMIC DNA]</scope>
    <source>
        <strain evidence="1 2">CECT 4462</strain>
    </source>
</reference>
<protein>
    <submittedName>
        <fullName evidence="1">Uncharacterized protein</fullName>
    </submittedName>
</protein>
<dbReference type="AlphaFoldDB" id="A0A839T465"/>
<proteinExistence type="predicted"/>
<organism evidence="1 2">
    <name type="scientific">Azomonas macrocytogenes</name>
    <name type="common">Azotobacter macrocytogenes</name>
    <dbReference type="NCBI Taxonomy" id="69962"/>
    <lineage>
        <taxon>Bacteria</taxon>
        <taxon>Pseudomonadati</taxon>
        <taxon>Pseudomonadota</taxon>
        <taxon>Gammaproteobacteria</taxon>
        <taxon>Pseudomonadales</taxon>
        <taxon>Pseudomonadaceae</taxon>
        <taxon>Azomonas</taxon>
    </lineage>
</organism>
<comment type="caution">
    <text evidence="1">The sequence shown here is derived from an EMBL/GenBank/DDBJ whole genome shotgun (WGS) entry which is preliminary data.</text>
</comment>
<evidence type="ECO:0000313" key="1">
    <source>
        <dbReference type="EMBL" id="MBB3104212.1"/>
    </source>
</evidence>
<accession>A0A839T465</accession>
<sequence>MDKAAMVITVSLQEIPNRFLRFGGGDSSNWAGAGFGFFLTLKIWPVTNFPENV</sequence>
<name>A0A839T465_AZOMA</name>
<keyword evidence="2" id="KW-1185">Reference proteome</keyword>
<dbReference type="RefSeq" id="WP_183167103.1">
    <property type="nucleotide sequence ID" value="NZ_JACHXI010000013.1"/>
</dbReference>
<gene>
    <name evidence="1" type="ORF">FHR87_002627</name>
</gene>